<protein>
    <submittedName>
        <fullName evidence="2">Uncharacterized protein</fullName>
    </submittedName>
</protein>
<dbReference type="STRING" id="1806994.A0A507C8M8"/>
<proteinExistence type="predicted"/>
<feature type="coiled-coil region" evidence="1">
    <location>
        <begin position="325"/>
        <end position="401"/>
    </location>
</feature>
<feature type="coiled-coil region" evidence="1">
    <location>
        <begin position="515"/>
        <end position="623"/>
    </location>
</feature>
<name>A0A507C8M8_9FUNG</name>
<keyword evidence="3" id="KW-1185">Reference proteome</keyword>
<dbReference type="AlphaFoldDB" id="A0A507C8M8"/>
<dbReference type="OrthoDB" id="5594607at2759"/>
<evidence type="ECO:0000313" key="2">
    <source>
        <dbReference type="EMBL" id="TPX35688.1"/>
    </source>
</evidence>
<evidence type="ECO:0000313" key="3">
    <source>
        <dbReference type="Proteomes" id="UP000319731"/>
    </source>
</evidence>
<feature type="coiled-coil region" evidence="1">
    <location>
        <begin position="448"/>
        <end position="482"/>
    </location>
</feature>
<dbReference type="RefSeq" id="XP_031026120.1">
    <property type="nucleotide sequence ID" value="XM_031167942.1"/>
</dbReference>
<dbReference type="Proteomes" id="UP000319731">
    <property type="component" value="Unassembled WGS sequence"/>
</dbReference>
<dbReference type="GeneID" id="42003239"/>
<evidence type="ECO:0000256" key="1">
    <source>
        <dbReference type="SAM" id="Coils"/>
    </source>
</evidence>
<dbReference type="PANTHER" id="PTHR47357:SF1">
    <property type="entry name" value="SPINDLE POLE BODY COMPONENT 110"/>
    <property type="match status" value="1"/>
</dbReference>
<dbReference type="SUPFAM" id="SSF90257">
    <property type="entry name" value="Myosin rod fragments"/>
    <property type="match status" value="1"/>
</dbReference>
<comment type="caution">
    <text evidence="2">The sequence shown here is derived from an EMBL/GenBank/DDBJ whole genome shotgun (WGS) entry which is preliminary data.</text>
</comment>
<dbReference type="GO" id="GO:0005856">
    <property type="term" value="C:cytoskeleton"/>
    <property type="evidence" value="ECO:0007669"/>
    <property type="project" value="TreeGrafter"/>
</dbReference>
<keyword evidence="1" id="KW-0175">Coiled coil</keyword>
<dbReference type="GO" id="GO:0005200">
    <property type="term" value="F:structural constituent of cytoskeleton"/>
    <property type="evidence" value="ECO:0007669"/>
    <property type="project" value="TreeGrafter"/>
</dbReference>
<sequence length="938" mass="107700">MEAAAYESPAAPAAELQRNNHRRDHSWNFVTNNPPLPPILAPSSTNNHTQHQEHELVDGICIQCRNALTSAFEHCLSRRTGLAESESVIPTIESIHQIDEVADATQLQPPPYFEVVPDPTLKTNKPPLWEDPATKVARERYAWLEARKDAEREDPSNMYIGNGSMPMFSGILYKRQLAARDREIRMLREKLFDKDRAERYERDNADKLRHALGKSMRFYVYAEEWQQQESSRLQRDVRLLKAEISSLMAFLVSAEEERRKVLAQMEELQQVIHSKDGRIREVELARDDFKVRLHASFKETLAMNESIVKLQELVDRGGEVVAKRNELLQQGLERMSQDYEKAQSEAIECKTRVRDLEFELAEMQRQFDRMGNARTGADRECDRLNAECIKASAEMKKLKSDLDSSTSLNVKLDRELTLMTQLQATTKTSLTSQIEDLTTSLDVMTKARQTLDTEATQLRAECKKLKQNLDHVTRAKETLERTSGEDIGRLAADVSSRDSTIRELQFKSAEDSRVLRQLKDKNESLMSQCTDLMNGLEHETAEVKSLKFDVNKGRRAADEQRLKLEDRIDEMKKKMEEMAANIEALEHNKVDMQAELDRRAETIVELENEYARFKAECEDTITALKKELLMSTQAHMALQQQHNSLLEAHYGLNDTESHLRADHAATTAELAARNQECADLKQTLADLESQHAKLNDLHAGLQREQEDMRRHLDSIQIKCRELSAHLGNVEKESASTIREKEALIFNLTKDLHHARTEGRQAIDQFEPHRIEMDRVKASLEVARVDLKSEIHGRQRCEAKLQQLRLECEYEKTKRESLESTLCVVGYQSEVRQADRISICRARDHSFDEASRLLKQQLERLMQTEELMPLVMKGERHGGWRPEDEDDIVSSPAVTIATFVAPDFDEEFPHARRQVGNLSFVSNSASVDKSQRSSRIVKK</sequence>
<dbReference type="EMBL" id="QEAO01000007">
    <property type="protein sequence ID" value="TPX35688.1"/>
    <property type="molecule type" value="Genomic_DNA"/>
</dbReference>
<reference evidence="2 3" key="1">
    <citation type="journal article" date="2019" name="Sci. Rep.">
        <title>Comparative genomics of chytrid fungi reveal insights into the obligate biotrophic and pathogenic lifestyle of Synchytrium endobioticum.</title>
        <authorList>
            <person name="van de Vossenberg B.T.L.H."/>
            <person name="Warris S."/>
            <person name="Nguyen H.D.T."/>
            <person name="van Gent-Pelzer M.P.E."/>
            <person name="Joly D.L."/>
            <person name="van de Geest H.C."/>
            <person name="Bonants P.J.M."/>
            <person name="Smith D.S."/>
            <person name="Levesque C.A."/>
            <person name="van der Lee T.A.J."/>
        </authorList>
    </citation>
    <scope>NUCLEOTIDE SEQUENCE [LARGE SCALE GENOMIC DNA]</scope>
    <source>
        <strain evidence="2 3">JEL517</strain>
    </source>
</reference>
<accession>A0A507C8M8</accession>
<dbReference type="Gene3D" id="1.10.287.1490">
    <property type="match status" value="1"/>
</dbReference>
<dbReference type="PANTHER" id="PTHR47357">
    <property type="entry name" value="COP1-INTERACTIVE PROTEIN 1"/>
    <property type="match status" value="1"/>
</dbReference>
<organism evidence="2 3">
    <name type="scientific">Synchytrium microbalum</name>
    <dbReference type="NCBI Taxonomy" id="1806994"/>
    <lineage>
        <taxon>Eukaryota</taxon>
        <taxon>Fungi</taxon>
        <taxon>Fungi incertae sedis</taxon>
        <taxon>Chytridiomycota</taxon>
        <taxon>Chytridiomycota incertae sedis</taxon>
        <taxon>Chytridiomycetes</taxon>
        <taxon>Synchytriales</taxon>
        <taxon>Synchytriaceae</taxon>
        <taxon>Synchytrium</taxon>
    </lineage>
</organism>
<feature type="coiled-coil region" evidence="1">
    <location>
        <begin position="670"/>
        <end position="732"/>
    </location>
</feature>
<gene>
    <name evidence="2" type="ORF">SmJEL517_g02014</name>
</gene>